<dbReference type="AlphaFoldDB" id="A0A0G3IBC9"/>
<dbReference type="PATRIC" id="fig|573737.6.peg.5297"/>
<proteinExistence type="predicted"/>
<dbReference type="EMBL" id="CP011518">
    <property type="protein sequence ID" value="AKK24577.1"/>
    <property type="molecule type" value="Genomic_DNA"/>
</dbReference>
<dbReference type="KEGG" id="pox:MB84_27340"/>
<dbReference type="Proteomes" id="UP000035050">
    <property type="component" value="Plasmid pPO70-1"/>
</dbReference>
<gene>
    <name evidence="1" type="ORF">MB84_27340</name>
</gene>
<accession>A0A0G3IBC9</accession>
<protein>
    <submittedName>
        <fullName evidence="1">Uncharacterized protein</fullName>
    </submittedName>
</protein>
<keyword evidence="1" id="KW-0614">Plasmid</keyword>
<evidence type="ECO:0000313" key="1">
    <source>
        <dbReference type="EMBL" id="AKK24577.1"/>
    </source>
</evidence>
<sequence length="495" mass="52224">MSAAAGRAPAASAAATLRSFPMRKTNVSGAGNLLGAQLMPIEDPNADPVADPEAMPVIPPDLDFQEHALAAVRQALLQAPALRDWCNFAFNGQLDDLVCHLLINLMFHKHADDRHLAGTATATALALRELMLAQLAPLLSHQGRTALQASLDANADANALPNAFALHLAPRDRWYLNALVCRQEAADCLAREEYKQAATHFENAANGFANVPETAVLVAECYRQAAHAHAQDHHAITAAALLVKVGLIEFAHVNVLYDRAPAQFEDVMACLDAFARGAGDLAAAAALYRKMGLHSESVALNRKAADAYATLKLYAHAARCHDEIADTWAAIVDTALQAGDHTRVAAAASASVQAAENAARCYLKVDDYVSAGYAMVKAGDYVTAGHALAQGGAYAAAAVAFAAGQEYALAGGCYQWVAQCYEIIVTQHQQAGRTAQARDATQEALTYYLRAIDQFTRAAQGAVDGAQIAGAIATAETRVAALRLALQAPQALASE</sequence>
<organism evidence="1 2">
    <name type="scientific">Pandoraea oxalativorans</name>
    <dbReference type="NCBI Taxonomy" id="573737"/>
    <lineage>
        <taxon>Bacteria</taxon>
        <taxon>Pseudomonadati</taxon>
        <taxon>Pseudomonadota</taxon>
        <taxon>Betaproteobacteria</taxon>
        <taxon>Burkholderiales</taxon>
        <taxon>Burkholderiaceae</taxon>
        <taxon>Pandoraea</taxon>
    </lineage>
</organism>
<evidence type="ECO:0000313" key="2">
    <source>
        <dbReference type="Proteomes" id="UP000035050"/>
    </source>
</evidence>
<name>A0A0G3IBC9_9BURK</name>
<keyword evidence="2" id="KW-1185">Reference proteome</keyword>
<geneLocation type="plasmid" evidence="1 2">
    <name>pPO70-1</name>
</geneLocation>
<reference evidence="1" key="1">
    <citation type="submission" date="2016-06" db="EMBL/GenBank/DDBJ databases">
        <title>Pandoraea oxalativorans DSM 23570 Genome Sequencing.</title>
        <authorList>
            <person name="Ee R."/>
            <person name="Lim Y.-L."/>
            <person name="Yong D."/>
            <person name="Yin W.-F."/>
            <person name="Chan K.-G."/>
        </authorList>
    </citation>
    <scope>NUCLEOTIDE SEQUENCE</scope>
    <source>
        <strain evidence="1">DSM 23570</strain>
        <plasmid evidence="1">pPO70-1</plasmid>
    </source>
</reference>